<dbReference type="PANTHER" id="PTHR10000:SF25">
    <property type="entry name" value="PHOSPHATASE YKRA-RELATED"/>
    <property type="match status" value="1"/>
</dbReference>
<evidence type="ECO:0000313" key="1">
    <source>
        <dbReference type="EMBL" id="RUS55467.1"/>
    </source>
</evidence>
<comment type="caution">
    <text evidence="1">The sequence shown here is derived from an EMBL/GenBank/DDBJ whole genome shotgun (WGS) entry which is preliminary data.</text>
</comment>
<dbReference type="PANTHER" id="PTHR10000">
    <property type="entry name" value="PHOSPHOSERINE PHOSPHATASE"/>
    <property type="match status" value="1"/>
</dbReference>
<accession>A0A433RTH4</accession>
<evidence type="ECO:0008006" key="3">
    <source>
        <dbReference type="Google" id="ProtNLM"/>
    </source>
</evidence>
<dbReference type="GO" id="GO:0000287">
    <property type="term" value="F:magnesium ion binding"/>
    <property type="evidence" value="ECO:0007669"/>
    <property type="project" value="TreeGrafter"/>
</dbReference>
<dbReference type="Proteomes" id="UP000288623">
    <property type="component" value="Unassembled WGS sequence"/>
</dbReference>
<sequence length="259" mass="28988">MEKKILFFDIDGTLYNSNKELPQATREAIDAARANGHEVAIATGRSPYFLEEVAKELAVDSYVSFNGQYVVHKGKLISGSPLPLETMERMVDMAYKEDSPLVFLDDEKMSSTINTHEVQVSMDSLFYPMPTVAPKAYSLKPIYQILLYGDAAVEADYRKAFPELHFIRWHEYSLDVINKGVSKAYGIEQFLKHTDFEAKDVVVFGDGLNDKEMLEAFSERGISVAMGNGVDEAKRAATFVTDHVDHDGLSKAMKKIGLI</sequence>
<dbReference type="SFLD" id="SFLDG01144">
    <property type="entry name" value="C2.B.4:_PGP_Like"/>
    <property type="match status" value="1"/>
</dbReference>
<dbReference type="PROSITE" id="PS01228">
    <property type="entry name" value="COF_1"/>
    <property type="match status" value="1"/>
</dbReference>
<dbReference type="EMBL" id="JTFC01000031">
    <property type="protein sequence ID" value="RUS55467.1"/>
    <property type="molecule type" value="Genomic_DNA"/>
</dbReference>
<reference evidence="1 2" key="1">
    <citation type="submission" date="2014-11" db="EMBL/GenBank/DDBJ databases">
        <title>Genome sequence and analysis of novel Kurthia sp.</title>
        <authorList>
            <person name="Lawson J.N."/>
            <person name="Gonzalez J.E."/>
            <person name="Rinauldi L."/>
            <person name="Xuan Z."/>
            <person name="Firman A."/>
            <person name="Shaddox L."/>
            <person name="Trudeau A."/>
            <person name="Shah S."/>
            <person name="Reiman D."/>
        </authorList>
    </citation>
    <scope>NUCLEOTIDE SEQUENCE [LARGE SCALE GENOMIC DNA]</scope>
    <source>
        <strain evidence="1 2">3B1D</strain>
    </source>
</reference>
<dbReference type="InterPro" id="IPR000150">
    <property type="entry name" value="Cof"/>
</dbReference>
<dbReference type="SFLD" id="SFLDG01140">
    <property type="entry name" value="C2.B:_Phosphomannomutase_and_P"/>
    <property type="match status" value="1"/>
</dbReference>
<evidence type="ECO:0000313" key="2">
    <source>
        <dbReference type="Proteomes" id="UP000288623"/>
    </source>
</evidence>
<dbReference type="InterPro" id="IPR023214">
    <property type="entry name" value="HAD_sf"/>
</dbReference>
<dbReference type="OrthoDB" id="9810101at2"/>
<dbReference type="InterPro" id="IPR006379">
    <property type="entry name" value="HAD-SF_hydro_IIB"/>
</dbReference>
<organism evidence="1 2">
    <name type="scientific">Candidatus Kurthia intestinigallinarum</name>
    <dbReference type="NCBI Taxonomy" id="1562256"/>
    <lineage>
        <taxon>Bacteria</taxon>
        <taxon>Bacillati</taxon>
        <taxon>Bacillota</taxon>
        <taxon>Bacilli</taxon>
        <taxon>Bacillales</taxon>
        <taxon>Caryophanaceae</taxon>
        <taxon>Kurthia</taxon>
    </lineage>
</organism>
<dbReference type="AlphaFoldDB" id="A0A433RTH4"/>
<dbReference type="SUPFAM" id="SSF56784">
    <property type="entry name" value="HAD-like"/>
    <property type="match status" value="1"/>
</dbReference>
<dbReference type="GO" id="GO:0016791">
    <property type="term" value="F:phosphatase activity"/>
    <property type="evidence" value="ECO:0007669"/>
    <property type="project" value="UniProtKB-ARBA"/>
</dbReference>
<protein>
    <recommendedName>
        <fullName evidence="3">Hydrolase Cof</fullName>
    </recommendedName>
</protein>
<dbReference type="CDD" id="cd07517">
    <property type="entry name" value="HAD_HPP"/>
    <property type="match status" value="1"/>
</dbReference>
<dbReference type="NCBIfam" id="TIGR00099">
    <property type="entry name" value="Cof-subfamily"/>
    <property type="match status" value="1"/>
</dbReference>
<dbReference type="GO" id="GO:0005829">
    <property type="term" value="C:cytosol"/>
    <property type="evidence" value="ECO:0007669"/>
    <property type="project" value="TreeGrafter"/>
</dbReference>
<dbReference type="InterPro" id="IPR036412">
    <property type="entry name" value="HAD-like_sf"/>
</dbReference>
<name>A0A433RTH4_9BACL</name>
<keyword evidence="2" id="KW-1185">Reference proteome</keyword>
<dbReference type="SFLD" id="SFLDS00003">
    <property type="entry name" value="Haloacid_Dehalogenase"/>
    <property type="match status" value="1"/>
</dbReference>
<dbReference type="Pfam" id="PF08282">
    <property type="entry name" value="Hydrolase_3"/>
    <property type="match status" value="1"/>
</dbReference>
<dbReference type="Gene3D" id="3.30.1240.10">
    <property type="match status" value="1"/>
</dbReference>
<gene>
    <name evidence="1" type="ORF">QI30_11055</name>
</gene>
<proteinExistence type="predicted"/>
<dbReference type="RefSeq" id="WP_126990825.1">
    <property type="nucleotide sequence ID" value="NZ_JTFC01000031.1"/>
</dbReference>
<dbReference type="Gene3D" id="3.40.50.1000">
    <property type="entry name" value="HAD superfamily/HAD-like"/>
    <property type="match status" value="1"/>
</dbReference>
<dbReference type="NCBIfam" id="TIGR01484">
    <property type="entry name" value="HAD-SF-IIB"/>
    <property type="match status" value="1"/>
</dbReference>